<feature type="domain" description="HTH merR-type" evidence="1">
    <location>
        <begin position="59"/>
        <end position="96"/>
    </location>
</feature>
<dbReference type="InterPro" id="IPR000551">
    <property type="entry name" value="MerR-type_HTH_dom"/>
</dbReference>
<name>A0A3E5AQH3_9FIRM</name>
<dbReference type="AlphaFoldDB" id="A0A3E5AQH3"/>
<dbReference type="EMBL" id="QSUG01000003">
    <property type="protein sequence ID" value="RGN25164.1"/>
    <property type="molecule type" value="Genomic_DNA"/>
</dbReference>
<dbReference type="InterPro" id="IPR009061">
    <property type="entry name" value="DNA-bd_dom_put_sf"/>
</dbReference>
<reference evidence="2 3" key="1">
    <citation type="submission" date="2018-08" db="EMBL/GenBank/DDBJ databases">
        <title>A genome reference for cultivated species of the human gut microbiota.</title>
        <authorList>
            <person name="Zou Y."/>
            <person name="Xue W."/>
            <person name="Luo G."/>
        </authorList>
    </citation>
    <scope>NUCLEOTIDE SEQUENCE [LARGE SCALE GENOMIC DNA]</scope>
    <source>
        <strain evidence="2 3">OM05-6AA</strain>
    </source>
</reference>
<dbReference type="Proteomes" id="UP000260970">
    <property type="component" value="Unassembled WGS sequence"/>
</dbReference>
<dbReference type="Pfam" id="PF13411">
    <property type="entry name" value="MerR_1"/>
    <property type="match status" value="1"/>
</dbReference>
<dbReference type="SUPFAM" id="SSF46955">
    <property type="entry name" value="Putative DNA-binding domain"/>
    <property type="match status" value="1"/>
</dbReference>
<organism evidence="2 3">
    <name type="scientific">Agathobacter rectalis</name>
    <dbReference type="NCBI Taxonomy" id="39491"/>
    <lineage>
        <taxon>Bacteria</taxon>
        <taxon>Bacillati</taxon>
        <taxon>Bacillota</taxon>
        <taxon>Clostridia</taxon>
        <taxon>Lachnospirales</taxon>
        <taxon>Lachnospiraceae</taxon>
        <taxon>Agathobacter</taxon>
    </lineage>
</organism>
<dbReference type="GO" id="GO:0003677">
    <property type="term" value="F:DNA binding"/>
    <property type="evidence" value="ECO:0007669"/>
    <property type="project" value="InterPro"/>
</dbReference>
<dbReference type="GO" id="GO:0006355">
    <property type="term" value="P:regulation of DNA-templated transcription"/>
    <property type="evidence" value="ECO:0007669"/>
    <property type="project" value="InterPro"/>
</dbReference>
<protein>
    <submittedName>
        <fullName evidence="2">MerR family transcriptional regulator</fullName>
    </submittedName>
</protein>
<sequence>MGGRAWSQEELIRLEELTEKYPLATVARKLNRSENAVFLKRQRTGIGGFMANTDMLTRNTLSRILGVENRTIQYWERKGLKSVRKKPYVMYRQQDIIRYMKEHPEDWNAARVIDDTLFMQYPWFKEKRKNDISHKYNWTQTEVSQMKMLRKQGFTIREIAEKMNRSESSIKYKLYGREKSNGRS</sequence>
<evidence type="ECO:0000313" key="3">
    <source>
        <dbReference type="Proteomes" id="UP000260970"/>
    </source>
</evidence>
<evidence type="ECO:0000313" key="2">
    <source>
        <dbReference type="EMBL" id="RGN25164.1"/>
    </source>
</evidence>
<proteinExistence type="predicted"/>
<evidence type="ECO:0000259" key="1">
    <source>
        <dbReference type="Pfam" id="PF13411"/>
    </source>
</evidence>
<dbReference type="Gene3D" id="1.10.10.60">
    <property type="entry name" value="Homeodomain-like"/>
    <property type="match status" value="1"/>
</dbReference>
<dbReference type="RefSeq" id="WP_117689773.1">
    <property type="nucleotide sequence ID" value="NZ_QSUE01000002.1"/>
</dbReference>
<accession>A0A3E5AQH3</accession>
<gene>
    <name evidence="2" type="ORF">DXB72_05285</name>
</gene>
<dbReference type="Gene3D" id="1.10.1660.10">
    <property type="match status" value="1"/>
</dbReference>
<comment type="caution">
    <text evidence="2">The sequence shown here is derived from an EMBL/GenBank/DDBJ whole genome shotgun (WGS) entry which is preliminary data.</text>
</comment>